<dbReference type="RefSeq" id="WP_200106976.1">
    <property type="nucleotide sequence ID" value="NZ_JAEHFV010000006.1"/>
</dbReference>
<evidence type="ECO:0000313" key="6">
    <source>
        <dbReference type="EMBL" id="MBK0370846.1"/>
    </source>
</evidence>
<comment type="subcellular location">
    <subcellularLocation>
        <location evidence="1">Membrane</location>
        <topology evidence="1">Multi-pass membrane protein</topology>
    </subcellularLocation>
</comment>
<keyword evidence="2 5" id="KW-0812">Transmembrane</keyword>
<keyword evidence="4 5" id="KW-0472">Membrane</keyword>
<reference evidence="6" key="1">
    <citation type="submission" date="2020-12" db="EMBL/GenBank/DDBJ databases">
        <title>Bacterial novel species Flavobacterium sp. SE-1-e isolated from soil.</title>
        <authorList>
            <person name="Jung H.-Y."/>
        </authorList>
    </citation>
    <scope>NUCLEOTIDE SEQUENCE</scope>
    <source>
        <strain evidence="6">SE-1-e</strain>
    </source>
</reference>
<name>A0A934UK96_9FLAO</name>
<proteinExistence type="predicted"/>
<organism evidence="6 7">
    <name type="scientific">Flavobacterium agrisoli</name>
    <dbReference type="NCBI Taxonomy" id="2793066"/>
    <lineage>
        <taxon>Bacteria</taxon>
        <taxon>Pseudomonadati</taxon>
        <taxon>Bacteroidota</taxon>
        <taxon>Flavobacteriia</taxon>
        <taxon>Flavobacteriales</taxon>
        <taxon>Flavobacteriaceae</taxon>
        <taxon>Flavobacterium</taxon>
    </lineage>
</organism>
<evidence type="ECO:0000256" key="5">
    <source>
        <dbReference type="SAM" id="Phobius"/>
    </source>
</evidence>
<feature type="transmembrane region" description="Helical" evidence="5">
    <location>
        <begin position="106"/>
        <end position="133"/>
    </location>
</feature>
<evidence type="ECO:0000256" key="1">
    <source>
        <dbReference type="ARBA" id="ARBA00004141"/>
    </source>
</evidence>
<accession>A0A934UK96</accession>
<dbReference type="AlphaFoldDB" id="A0A934UK96"/>
<evidence type="ECO:0000313" key="7">
    <source>
        <dbReference type="Proteomes" id="UP000609172"/>
    </source>
</evidence>
<sequence>MEATNFKNTAALTHLSALSQYLIPFANYIFPIVIWSTYKEKSEFVSAQSKQVLNFQLSLLLYSIILLGISIPILIYHFFQNIPFSTIINDNEIIIDHFNFNGHIGALSVAILALIILGILKVSEFFLIIFGAIKASNGENYRYPISIPFLK</sequence>
<protein>
    <submittedName>
        <fullName evidence="6">DUF4870 domain-containing protein</fullName>
    </submittedName>
</protein>
<evidence type="ECO:0000256" key="2">
    <source>
        <dbReference type="ARBA" id="ARBA00022692"/>
    </source>
</evidence>
<dbReference type="Proteomes" id="UP000609172">
    <property type="component" value="Unassembled WGS sequence"/>
</dbReference>
<keyword evidence="7" id="KW-1185">Reference proteome</keyword>
<gene>
    <name evidence="6" type="ORF">I5M07_13505</name>
</gene>
<dbReference type="InterPro" id="IPR019109">
    <property type="entry name" value="MamF_MmsF"/>
</dbReference>
<feature type="transmembrane region" description="Helical" evidence="5">
    <location>
        <begin position="59"/>
        <end position="79"/>
    </location>
</feature>
<keyword evidence="3 5" id="KW-1133">Transmembrane helix</keyword>
<evidence type="ECO:0000256" key="3">
    <source>
        <dbReference type="ARBA" id="ARBA00022989"/>
    </source>
</evidence>
<evidence type="ECO:0000256" key="4">
    <source>
        <dbReference type="ARBA" id="ARBA00023136"/>
    </source>
</evidence>
<comment type="caution">
    <text evidence="6">The sequence shown here is derived from an EMBL/GenBank/DDBJ whole genome shotgun (WGS) entry which is preliminary data.</text>
</comment>
<dbReference type="Pfam" id="PF09685">
    <property type="entry name" value="MamF_MmsF"/>
    <property type="match status" value="1"/>
</dbReference>
<feature type="transmembrane region" description="Helical" evidence="5">
    <location>
        <begin position="20"/>
        <end position="38"/>
    </location>
</feature>
<dbReference type="EMBL" id="JAEHFV010000006">
    <property type="protein sequence ID" value="MBK0370846.1"/>
    <property type="molecule type" value="Genomic_DNA"/>
</dbReference>